<keyword evidence="2" id="KW-1133">Transmembrane helix</keyword>
<evidence type="ECO:0000313" key="3">
    <source>
        <dbReference type="EMBL" id="KDR68989.1"/>
    </source>
</evidence>
<reference evidence="4" key="1">
    <citation type="journal article" date="2014" name="Proc. Natl. Acad. Sci. U.S.A.">
        <title>Extensive sampling of basidiomycete genomes demonstrates inadequacy of the white-rot/brown-rot paradigm for wood decay fungi.</title>
        <authorList>
            <person name="Riley R."/>
            <person name="Salamov A.A."/>
            <person name="Brown D.W."/>
            <person name="Nagy L.G."/>
            <person name="Floudas D."/>
            <person name="Held B.W."/>
            <person name="Levasseur A."/>
            <person name="Lombard V."/>
            <person name="Morin E."/>
            <person name="Otillar R."/>
            <person name="Lindquist E.A."/>
            <person name="Sun H."/>
            <person name="LaButti K.M."/>
            <person name="Schmutz J."/>
            <person name="Jabbour D."/>
            <person name="Luo H."/>
            <person name="Baker S.E."/>
            <person name="Pisabarro A.G."/>
            <person name="Walton J.D."/>
            <person name="Blanchette R.A."/>
            <person name="Henrissat B."/>
            <person name="Martin F."/>
            <person name="Cullen D."/>
            <person name="Hibbett D.S."/>
            <person name="Grigoriev I.V."/>
        </authorList>
    </citation>
    <scope>NUCLEOTIDE SEQUENCE [LARGE SCALE GENOMIC DNA]</scope>
    <source>
        <strain evidence="4">CBS 339.88</strain>
    </source>
</reference>
<feature type="compositionally biased region" description="Pro residues" evidence="1">
    <location>
        <begin position="217"/>
        <end position="226"/>
    </location>
</feature>
<protein>
    <submittedName>
        <fullName evidence="3">Uncharacterized protein</fullName>
    </submittedName>
</protein>
<sequence length="226" mass="24405">MLACHVYLERRNSAILPEVGPNPNTLRQYLDGFFSVMSEDNVTEVPLFTFPSQTDKSLTWLVNLTSGTRVFLIMRDDTGSLAESDSVFIGPSNNTSCLPPLDTSSDTNTTSPTTQVTIPVTTGLATTPPTPAATSAPTPSSSASKKVLGVVLGSVGMVTTVLGIFFALRRMKRRKNRARAIRPFNSSPISTTSYLDQKNRSANHRLDSEIFTGSDADPPPSYVTEV</sequence>
<dbReference type="OrthoDB" id="3362246at2759"/>
<gene>
    <name evidence="3" type="ORF">GALMADRAFT_145737</name>
</gene>
<feature type="region of interest" description="Disordered" evidence="1">
    <location>
        <begin position="176"/>
        <end position="226"/>
    </location>
</feature>
<dbReference type="InterPro" id="IPR004913">
    <property type="entry name" value="Herpes_gJ"/>
</dbReference>
<keyword evidence="4" id="KW-1185">Reference proteome</keyword>
<feature type="transmembrane region" description="Helical" evidence="2">
    <location>
        <begin position="147"/>
        <end position="168"/>
    </location>
</feature>
<proteinExistence type="predicted"/>
<evidence type="ECO:0000256" key="1">
    <source>
        <dbReference type="SAM" id="MobiDB-lite"/>
    </source>
</evidence>
<dbReference type="EMBL" id="KL142404">
    <property type="protein sequence ID" value="KDR68989.1"/>
    <property type="molecule type" value="Genomic_DNA"/>
</dbReference>
<keyword evidence="2" id="KW-0472">Membrane</keyword>
<feature type="region of interest" description="Disordered" evidence="1">
    <location>
        <begin position="121"/>
        <end position="143"/>
    </location>
</feature>
<dbReference type="Proteomes" id="UP000027222">
    <property type="component" value="Unassembled WGS sequence"/>
</dbReference>
<dbReference type="AlphaFoldDB" id="A0A067SMT8"/>
<keyword evidence="2" id="KW-0812">Transmembrane</keyword>
<organism evidence="3 4">
    <name type="scientific">Galerina marginata (strain CBS 339.88)</name>
    <dbReference type="NCBI Taxonomy" id="685588"/>
    <lineage>
        <taxon>Eukaryota</taxon>
        <taxon>Fungi</taxon>
        <taxon>Dikarya</taxon>
        <taxon>Basidiomycota</taxon>
        <taxon>Agaricomycotina</taxon>
        <taxon>Agaricomycetes</taxon>
        <taxon>Agaricomycetidae</taxon>
        <taxon>Agaricales</taxon>
        <taxon>Agaricineae</taxon>
        <taxon>Strophariaceae</taxon>
        <taxon>Galerina</taxon>
    </lineage>
</organism>
<dbReference type="HOGENOM" id="CLU_1224851_0_0_1"/>
<accession>A0A067SMT8</accession>
<feature type="compositionally biased region" description="Polar residues" evidence="1">
    <location>
        <begin position="184"/>
        <end position="196"/>
    </location>
</feature>
<evidence type="ECO:0000256" key="2">
    <source>
        <dbReference type="SAM" id="Phobius"/>
    </source>
</evidence>
<dbReference type="Pfam" id="PF03229">
    <property type="entry name" value="Alpha_GJ"/>
    <property type="match status" value="1"/>
</dbReference>
<evidence type="ECO:0000313" key="4">
    <source>
        <dbReference type="Proteomes" id="UP000027222"/>
    </source>
</evidence>
<name>A0A067SMT8_GALM3</name>